<dbReference type="Proteomes" id="UP000198956">
    <property type="component" value="Unassembled WGS sequence"/>
</dbReference>
<feature type="non-terminal residue" evidence="1">
    <location>
        <position position="1"/>
    </location>
</feature>
<sequence length="49" mass="6019">RDYYQKKYREVPKHQHKRALVLTARKLVRLIDALLRNDQIYTPGRKVNR</sequence>
<dbReference type="EMBL" id="FNDE01000009">
    <property type="protein sequence ID" value="SDH05076.1"/>
    <property type="molecule type" value="Genomic_DNA"/>
</dbReference>
<accession>A0A1G7Z978</accession>
<reference evidence="1 2" key="1">
    <citation type="submission" date="2016-10" db="EMBL/GenBank/DDBJ databases">
        <authorList>
            <person name="de Groot N.N."/>
        </authorList>
    </citation>
    <scope>NUCLEOTIDE SEQUENCE [LARGE SCALE GENOMIC DNA]</scope>
    <source>
        <strain evidence="1 2">L 420-91</strain>
    </source>
</reference>
<evidence type="ECO:0008006" key="3">
    <source>
        <dbReference type="Google" id="ProtNLM"/>
    </source>
</evidence>
<protein>
    <recommendedName>
        <fullName evidence="3">Transposase IS116/IS110/IS902 family protein</fullName>
    </recommendedName>
</protein>
<name>A0A1G7Z978_ANETH</name>
<evidence type="ECO:0000313" key="2">
    <source>
        <dbReference type="Proteomes" id="UP000198956"/>
    </source>
</evidence>
<gene>
    <name evidence="1" type="ORF">SAMN04489735_1009105</name>
</gene>
<proteinExistence type="predicted"/>
<dbReference type="AlphaFoldDB" id="A0A1G7Z978"/>
<organism evidence="1 2">
    <name type="scientific">Aneurinibacillus thermoaerophilus</name>
    <dbReference type="NCBI Taxonomy" id="143495"/>
    <lineage>
        <taxon>Bacteria</taxon>
        <taxon>Bacillati</taxon>
        <taxon>Bacillota</taxon>
        <taxon>Bacilli</taxon>
        <taxon>Bacillales</taxon>
        <taxon>Paenibacillaceae</taxon>
        <taxon>Aneurinibacillus group</taxon>
        <taxon>Aneurinibacillus</taxon>
    </lineage>
</organism>
<evidence type="ECO:0000313" key="1">
    <source>
        <dbReference type="EMBL" id="SDH05076.1"/>
    </source>
</evidence>